<evidence type="ECO:0000313" key="1">
    <source>
        <dbReference type="Proteomes" id="UP000095286"/>
    </source>
</evidence>
<name>A0AC35TZN9_9BILA</name>
<sequence length="104" mass="12001">MQVINGWGPGGSRVNAIKNAVFLRHKETGLHVKVHESRLLPDNIDIAFERLKHVLDRHLNGDACYDEQLKELERIREDRNKSKRLKSRLLKANLGSEIPIIEKN</sequence>
<proteinExistence type="predicted"/>
<evidence type="ECO:0000313" key="2">
    <source>
        <dbReference type="WBParaSite" id="RSKR_0000559900.1"/>
    </source>
</evidence>
<reference evidence="2" key="1">
    <citation type="submission" date="2016-11" db="UniProtKB">
        <authorList>
            <consortium name="WormBaseParasite"/>
        </authorList>
    </citation>
    <scope>IDENTIFICATION</scope>
    <source>
        <strain evidence="2">KR3021</strain>
    </source>
</reference>
<organism evidence="1 2">
    <name type="scientific">Rhabditophanes sp. KR3021</name>
    <dbReference type="NCBI Taxonomy" id="114890"/>
    <lineage>
        <taxon>Eukaryota</taxon>
        <taxon>Metazoa</taxon>
        <taxon>Ecdysozoa</taxon>
        <taxon>Nematoda</taxon>
        <taxon>Chromadorea</taxon>
        <taxon>Rhabditida</taxon>
        <taxon>Tylenchina</taxon>
        <taxon>Panagrolaimomorpha</taxon>
        <taxon>Strongyloidoidea</taxon>
        <taxon>Alloionematidae</taxon>
        <taxon>Rhabditophanes</taxon>
    </lineage>
</organism>
<dbReference type="WBParaSite" id="RSKR_0000559900.1">
    <property type="protein sequence ID" value="RSKR_0000559900.1"/>
    <property type="gene ID" value="RSKR_0000559900"/>
</dbReference>
<dbReference type="Proteomes" id="UP000095286">
    <property type="component" value="Unplaced"/>
</dbReference>
<protein>
    <submittedName>
        <fullName evidence="2">RF_PROK_I domain-containing protein</fullName>
    </submittedName>
</protein>
<accession>A0AC35TZN9</accession>